<evidence type="ECO:0000313" key="2">
    <source>
        <dbReference type="EMBL" id="MXP29972.1"/>
    </source>
</evidence>
<dbReference type="Pfam" id="PF09722">
    <property type="entry name" value="Xre_MbcA_ParS_C"/>
    <property type="match status" value="1"/>
</dbReference>
<feature type="domain" description="Antitoxin Xre/MbcA/ParS-like toxin-binding" evidence="1">
    <location>
        <begin position="72"/>
        <end position="113"/>
    </location>
</feature>
<protein>
    <submittedName>
        <fullName evidence="2">DUF2384 domain-containing protein</fullName>
    </submittedName>
</protein>
<organism evidence="2 3">
    <name type="scientific">Qipengyuania algicida</name>
    <dbReference type="NCBI Taxonomy" id="1836209"/>
    <lineage>
        <taxon>Bacteria</taxon>
        <taxon>Pseudomonadati</taxon>
        <taxon>Pseudomonadota</taxon>
        <taxon>Alphaproteobacteria</taxon>
        <taxon>Sphingomonadales</taxon>
        <taxon>Erythrobacteraceae</taxon>
        <taxon>Qipengyuania</taxon>
    </lineage>
</organism>
<dbReference type="OrthoDB" id="117888at2"/>
<accession>A0A845AH74</accession>
<dbReference type="EMBL" id="WTYA01000014">
    <property type="protein sequence ID" value="MXP29972.1"/>
    <property type="molecule type" value="Genomic_DNA"/>
</dbReference>
<keyword evidence="3" id="KW-1185">Reference proteome</keyword>
<sequence length="121" mass="13673">MARPGLRTFFNIARKWGLSEDDEAAILGQSDREALRSWKDERGPDVDAETILRISYVLGIYRAINTLLPRKDVADAWVKQPNAAPIFGGRRALDRMTKGHIDDLKIVRQYLDAEAPPLDVL</sequence>
<dbReference type="Proteomes" id="UP000439780">
    <property type="component" value="Unassembled WGS sequence"/>
</dbReference>
<proteinExistence type="predicted"/>
<evidence type="ECO:0000259" key="1">
    <source>
        <dbReference type="Pfam" id="PF09722"/>
    </source>
</evidence>
<dbReference type="AlphaFoldDB" id="A0A845AH74"/>
<name>A0A845AH74_9SPHN</name>
<reference evidence="2 3" key="1">
    <citation type="submission" date="2019-12" db="EMBL/GenBank/DDBJ databases">
        <title>Genomic-based taxomic classification of the family Erythrobacteraceae.</title>
        <authorList>
            <person name="Xu L."/>
        </authorList>
    </citation>
    <scope>NUCLEOTIDE SEQUENCE [LARGE SCALE GENOMIC DNA]</scope>
    <source>
        <strain evidence="2 3">KEMB 9005-328</strain>
    </source>
</reference>
<evidence type="ECO:0000313" key="3">
    <source>
        <dbReference type="Proteomes" id="UP000439780"/>
    </source>
</evidence>
<dbReference type="InterPro" id="IPR024467">
    <property type="entry name" value="Xre/MbcA/ParS-like_toxin-bd"/>
</dbReference>
<gene>
    <name evidence="2" type="ORF">GRI58_14270</name>
</gene>
<comment type="caution">
    <text evidence="2">The sequence shown here is derived from an EMBL/GenBank/DDBJ whole genome shotgun (WGS) entry which is preliminary data.</text>
</comment>